<keyword evidence="3" id="KW-1185">Reference proteome</keyword>
<keyword evidence="1" id="KW-0812">Transmembrane</keyword>
<feature type="transmembrane region" description="Helical" evidence="1">
    <location>
        <begin position="266"/>
        <end position="286"/>
    </location>
</feature>
<sequence>MAIYFIIFIGLFLVAVHFNDRKDLIPLLLIGGFLFLFAGFRGDKVDGDYSTYIDYFDRVKHLSISESLLMVEPSFVFITHIVPNIRYVMVIFAFLAVFIHILAFKKVSSFPYFSVALWVTHYFFVHEMNQVRAGVAIGLVLFSLYYVQERKLYKFLLVIGIATLFHYSAIVLIPVYFLSTVKMNRIYFLIIPVSYVLFLGGLGLLEILGKLHIGIIQSKIEAYNTLQSVGMYTKINVFNPAVMLRIVLIYIFLFNNEYLKDRNPHFIIMVKMYVLSIAFMVLFASMPAFALRFADVFGIVELALVPMLFYLLDYKYLVLTFVFGWCLLFLFLDLIYNGFLNPYYI</sequence>
<feature type="transmembrane region" description="Helical" evidence="1">
    <location>
        <begin position="24"/>
        <end position="40"/>
    </location>
</feature>
<proteinExistence type="predicted"/>
<comment type="caution">
    <text evidence="2">The sequence shown here is derived from an EMBL/GenBank/DDBJ whole genome shotgun (WGS) entry which is preliminary data.</text>
</comment>
<feature type="transmembrane region" description="Helical" evidence="1">
    <location>
        <begin position="318"/>
        <end position="339"/>
    </location>
</feature>
<feature type="transmembrane region" description="Helical" evidence="1">
    <location>
        <begin position="293"/>
        <end position="312"/>
    </location>
</feature>
<keyword evidence="1" id="KW-0472">Membrane</keyword>
<feature type="transmembrane region" description="Helical" evidence="1">
    <location>
        <begin position="185"/>
        <end position="209"/>
    </location>
</feature>
<feature type="transmembrane region" description="Helical" evidence="1">
    <location>
        <begin position="131"/>
        <end position="148"/>
    </location>
</feature>
<evidence type="ECO:0000256" key="1">
    <source>
        <dbReference type="SAM" id="Phobius"/>
    </source>
</evidence>
<dbReference type="InterPro" id="IPR049458">
    <property type="entry name" value="EpsG-like"/>
</dbReference>
<accession>A0A3E1P741</accession>
<evidence type="ECO:0000313" key="3">
    <source>
        <dbReference type="Proteomes" id="UP000261174"/>
    </source>
</evidence>
<dbReference type="Proteomes" id="UP000261174">
    <property type="component" value="Unassembled WGS sequence"/>
</dbReference>
<dbReference type="EMBL" id="QTJV01000002">
    <property type="protein sequence ID" value="RFM35848.1"/>
    <property type="molecule type" value="Genomic_DNA"/>
</dbReference>
<name>A0A3E1P741_9BACT</name>
<dbReference type="Pfam" id="PF14897">
    <property type="entry name" value="EpsG"/>
    <property type="match status" value="1"/>
</dbReference>
<dbReference type="OrthoDB" id="6631730at2"/>
<feature type="transmembrane region" description="Helical" evidence="1">
    <location>
        <begin position="85"/>
        <end position="103"/>
    </location>
</feature>
<organism evidence="2 3">
    <name type="scientific">Chitinophaga silvisoli</name>
    <dbReference type="NCBI Taxonomy" id="2291814"/>
    <lineage>
        <taxon>Bacteria</taxon>
        <taxon>Pseudomonadati</taxon>
        <taxon>Bacteroidota</taxon>
        <taxon>Chitinophagia</taxon>
        <taxon>Chitinophagales</taxon>
        <taxon>Chitinophagaceae</taxon>
        <taxon>Chitinophaga</taxon>
    </lineage>
</organism>
<reference evidence="2 3" key="1">
    <citation type="submission" date="2018-08" db="EMBL/GenBank/DDBJ databases">
        <title>Chitinophaga sp. K20C18050901, a novel bacterium isolated from forest soil.</title>
        <authorList>
            <person name="Wang C."/>
        </authorList>
    </citation>
    <scope>NUCLEOTIDE SEQUENCE [LARGE SCALE GENOMIC DNA]</scope>
    <source>
        <strain evidence="2 3">K20C18050901</strain>
    </source>
</reference>
<gene>
    <name evidence="2" type="ORF">DXN04_10810</name>
</gene>
<protein>
    <submittedName>
        <fullName evidence="2">EpsG family protein</fullName>
    </submittedName>
</protein>
<evidence type="ECO:0000313" key="2">
    <source>
        <dbReference type="EMBL" id="RFM35848.1"/>
    </source>
</evidence>
<dbReference type="AlphaFoldDB" id="A0A3E1P741"/>
<dbReference type="RefSeq" id="WP_116853328.1">
    <property type="nucleotide sequence ID" value="NZ_QTJV01000002.1"/>
</dbReference>
<keyword evidence="1" id="KW-1133">Transmembrane helix</keyword>
<feature type="transmembrane region" description="Helical" evidence="1">
    <location>
        <begin position="237"/>
        <end position="254"/>
    </location>
</feature>
<feature type="transmembrane region" description="Helical" evidence="1">
    <location>
        <begin position="155"/>
        <end position="179"/>
    </location>
</feature>